<accession>A0ABR4M4U6</accession>
<protein>
    <submittedName>
        <fullName evidence="1">Uncharacterized protein</fullName>
    </submittedName>
</protein>
<sequence length="166" mass="18137">MASERNMMGVSGHDSIPNLREHHVGWYDAPNGALLREVGYDSDGSGSGYFRFVMGKPLLLVITSVHHHPHSNPITFGSKAHCSSTAAVLQSQTQPEQSRANNQSDANIVTMAYFLYKEDIAHFAGIGVPYFSFSISRTRIVPFGVAGSPINIQGLEHYNDVINTGF</sequence>
<proteinExistence type="predicted"/>
<reference evidence="1 2" key="1">
    <citation type="submission" date="2024-07" db="EMBL/GenBank/DDBJ databases">
        <title>Section-level genome sequencing and comparative genomics of Aspergillus sections Usti and Cavernicolus.</title>
        <authorList>
            <consortium name="Lawrence Berkeley National Laboratory"/>
            <person name="Nybo J.L."/>
            <person name="Vesth T.C."/>
            <person name="Theobald S."/>
            <person name="Frisvad J.C."/>
            <person name="Larsen T.O."/>
            <person name="Kjaerboelling I."/>
            <person name="Rothschild-Mancinelli K."/>
            <person name="Lyhne E.K."/>
            <person name="Kogle M.E."/>
            <person name="Barry K."/>
            <person name="Clum A."/>
            <person name="Na H."/>
            <person name="Ledsgaard L."/>
            <person name="Lin J."/>
            <person name="Lipzen A."/>
            <person name="Kuo A."/>
            <person name="Riley R."/>
            <person name="Mondo S."/>
            <person name="Labutti K."/>
            <person name="Haridas S."/>
            <person name="Pangalinan J."/>
            <person name="Salamov A.A."/>
            <person name="Simmons B.A."/>
            <person name="Magnuson J.K."/>
            <person name="Chen J."/>
            <person name="Drula E."/>
            <person name="Henrissat B."/>
            <person name="Wiebenga A."/>
            <person name="Lubbers R.J."/>
            <person name="Gomes A.C."/>
            <person name="Macurrencykelacurrency M.R."/>
            <person name="Stajich J."/>
            <person name="Grigoriev I.V."/>
            <person name="Mortensen U.H."/>
            <person name="De Vries R.P."/>
            <person name="Baker S.E."/>
            <person name="Andersen M.R."/>
        </authorList>
    </citation>
    <scope>NUCLEOTIDE SEQUENCE [LARGE SCALE GENOMIC DNA]</scope>
    <source>
        <strain evidence="1 2">CBS 449.75</strain>
    </source>
</reference>
<evidence type="ECO:0000313" key="1">
    <source>
        <dbReference type="EMBL" id="KAL2871622.1"/>
    </source>
</evidence>
<dbReference type="SUPFAM" id="SSF51445">
    <property type="entry name" value="(Trans)glycosidases"/>
    <property type="match status" value="1"/>
</dbReference>
<dbReference type="RefSeq" id="XP_070890601.1">
    <property type="nucleotide sequence ID" value="XM_071032092.1"/>
</dbReference>
<dbReference type="Gene3D" id="3.20.20.80">
    <property type="entry name" value="Glycosidases"/>
    <property type="match status" value="1"/>
</dbReference>
<name>A0ABR4M4U6_9EURO</name>
<dbReference type="InterPro" id="IPR001360">
    <property type="entry name" value="Glyco_hydro_1"/>
</dbReference>
<comment type="caution">
    <text evidence="1">The sequence shown here is derived from an EMBL/GenBank/DDBJ whole genome shotgun (WGS) entry which is preliminary data.</text>
</comment>
<keyword evidence="2" id="KW-1185">Reference proteome</keyword>
<evidence type="ECO:0000313" key="2">
    <source>
        <dbReference type="Proteomes" id="UP001610432"/>
    </source>
</evidence>
<dbReference type="InterPro" id="IPR017853">
    <property type="entry name" value="GH"/>
</dbReference>
<organism evidence="1 2">
    <name type="scientific">Aspergillus lucknowensis</name>
    <dbReference type="NCBI Taxonomy" id="176173"/>
    <lineage>
        <taxon>Eukaryota</taxon>
        <taxon>Fungi</taxon>
        <taxon>Dikarya</taxon>
        <taxon>Ascomycota</taxon>
        <taxon>Pezizomycotina</taxon>
        <taxon>Eurotiomycetes</taxon>
        <taxon>Eurotiomycetidae</taxon>
        <taxon>Eurotiales</taxon>
        <taxon>Aspergillaceae</taxon>
        <taxon>Aspergillus</taxon>
        <taxon>Aspergillus subgen. Nidulantes</taxon>
    </lineage>
</organism>
<dbReference type="EMBL" id="JBFXLQ010000003">
    <property type="protein sequence ID" value="KAL2871622.1"/>
    <property type="molecule type" value="Genomic_DNA"/>
</dbReference>
<dbReference type="Pfam" id="PF00232">
    <property type="entry name" value="Glyco_hydro_1"/>
    <property type="match status" value="1"/>
</dbReference>
<dbReference type="GeneID" id="98147164"/>
<gene>
    <name evidence="1" type="ORF">BJX67DRAFT_377371</name>
</gene>
<dbReference type="Proteomes" id="UP001610432">
    <property type="component" value="Unassembled WGS sequence"/>
</dbReference>